<evidence type="ECO:0000313" key="2">
    <source>
        <dbReference type="Proteomes" id="UP000054783"/>
    </source>
</evidence>
<keyword evidence="2" id="KW-1185">Reference proteome</keyword>
<comment type="caution">
    <text evidence="1">The sequence shown here is derived from an EMBL/GenBank/DDBJ whole genome shotgun (WGS) entry which is preliminary data.</text>
</comment>
<accession>A0A0V0YTU0</accession>
<sequence>MSTADSSDKLRFSLQLNEIRALHAFRFVRKYSDD</sequence>
<name>A0A0V0YTU0_9BILA</name>
<proteinExistence type="predicted"/>
<gene>
    <name evidence="1" type="ORF">T12_13457</name>
</gene>
<dbReference type="EMBL" id="JYDQ01002536">
    <property type="protein sequence ID" value="KRY03732.1"/>
    <property type="molecule type" value="Genomic_DNA"/>
</dbReference>
<evidence type="ECO:0000313" key="1">
    <source>
        <dbReference type="EMBL" id="KRY03732.1"/>
    </source>
</evidence>
<protein>
    <submittedName>
        <fullName evidence="1">Uncharacterized protein</fullName>
    </submittedName>
</protein>
<dbReference type="Proteomes" id="UP000054783">
    <property type="component" value="Unassembled WGS sequence"/>
</dbReference>
<organism evidence="1 2">
    <name type="scientific">Trichinella patagoniensis</name>
    <dbReference type="NCBI Taxonomy" id="990121"/>
    <lineage>
        <taxon>Eukaryota</taxon>
        <taxon>Metazoa</taxon>
        <taxon>Ecdysozoa</taxon>
        <taxon>Nematoda</taxon>
        <taxon>Enoplea</taxon>
        <taxon>Dorylaimia</taxon>
        <taxon>Trichinellida</taxon>
        <taxon>Trichinellidae</taxon>
        <taxon>Trichinella</taxon>
    </lineage>
</organism>
<dbReference type="AlphaFoldDB" id="A0A0V0YTU0"/>
<reference evidence="1 2" key="1">
    <citation type="submission" date="2015-01" db="EMBL/GenBank/DDBJ databases">
        <title>Evolution of Trichinella species and genotypes.</title>
        <authorList>
            <person name="Korhonen P.K."/>
            <person name="Edoardo P."/>
            <person name="Giuseppe L.R."/>
            <person name="Gasser R.B."/>
        </authorList>
    </citation>
    <scope>NUCLEOTIDE SEQUENCE [LARGE SCALE GENOMIC DNA]</scope>
    <source>
        <strain evidence="1">ISS2496</strain>
    </source>
</reference>